<dbReference type="Proteomes" id="UP000253664">
    <property type="component" value="Unassembled WGS sequence"/>
</dbReference>
<feature type="domain" description="Ribosomal protein mS38 C-terminal" evidence="6">
    <location>
        <begin position="334"/>
        <end position="366"/>
    </location>
</feature>
<evidence type="ECO:0000313" key="7">
    <source>
        <dbReference type="EMBL" id="RCI12218.1"/>
    </source>
</evidence>
<organism evidence="7 8">
    <name type="scientific">Ophiocordyceps polyrhachis-furcata BCC 54312</name>
    <dbReference type="NCBI Taxonomy" id="1330021"/>
    <lineage>
        <taxon>Eukaryota</taxon>
        <taxon>Fungi</taxon>
        <taxon>Dikarya</taxon>
        <taxon>Ascomycota</taxon>
        <taxon>Pezizomycotina</taxon>
        <taxon>Sordariomycetes</taxon>
        <taxon>Hypocreomycetidae</taxon>
        <taxon>Hypocreales</taxon>
        <taxon>Ophiocordycipitaceae</taxon>
        <taxon>Ophiocordyceps</taxon>
    </lineage>
</organism>
<evidence type="ECO:0000259" key="6">
    <source>
        <dbReference type="SMART" id="SM01155"/>
    </source>
</evidence>
<evidence type="ECO:0000256" key="1">
    <source>
        <dbReference type="ARBA" id="ARBA00004173"/>
    </source>
</evidence>
<dbReference type="SMART" id="SM01155">
    <property type="entry name" value="DUF1713"/>
    <property type="match status" value="1"/>
</dbReference>
<feature type="compositionally biased region" description="Basic and acidic residues" evidence="5">
    <location>
        <begin position="47"/>
        <end position="57"/>
    </location>
</feature>
<evidence type="ECO:0000256" key="3">
    <source>
        <dbReference type="ARBA" id="ARBA00035647"/>
    </source>
</evidence>
<dbReference type="AlphaFoldDB" id="A0A367LCQ3"/>
<dbReference type="PROSITE" id="PS51257">
    <property type="entry name" value="PROKAR_LIPOPROTEIN"/>
    <property type="match status" value="1"/>
</dbReference>
<dbReference type="PANTHER" id="PTHR32035:SF3">
    <property type="entry name" value="SMALL RIBOSOMAL SUBUNIT PROTEIN MS38"/>
    <property type="match status" value="1"/>
</dbReference>
<proteinExistence type="inferred from homology"/>
<evidence type="ECO:0000313" key="8">
    <source>
        <dbReference type="Proteomes" id="UP000253664"/>
    </source>
</evidence>
<comment type="caution">
    <text evidence="7">The sequence shown here is derived from an EMBL/GenBank/DDBJ whole genome shotgun (WGS) entry which is preliminary data.</text>
</comment>
<reference evidence="7 8" key="1">
    <citation type="journal article" date="2015" name="BMC Genomics">
        <title>Insights from the genome of Ophiocordyceps polyrhachis-furcata to pathogenicity and host specificity in insect fungi.</title>
        <authorList>
            <person name="Wichadakul D."/>
            <person name="Kobmoo N."/>
            <person name="Ingsriswang S."/>
            <person name="Tangphatsornruang S."/>
            <person name="Chantasingh D."/>
            <person name="Luangsa-ard J.J."/>
            <person name="Eurwilaichitr L."/>
        </authorList>
    </citation>
    <scope>NUCLEOTIDE SEQUENCE [LARGE SCALE GENOMIC DNA]</scope>
    <source>
        <strain evidence="7 8">BCC 54312</strain>
    </source>
</reference>
<dbReference type="OrthoDB" id="5364404at2759"/>
<accession>A0A367LCQ3</accession>
<dbReference type="GO" id="GO:0005739">
    <property type="term" value="C:mitochondrion"/>
    <property type="evidence" value="ECO:0007669"/>
    <property type="project" value="UniProtKB-SubCell"/>
</dbReference>
<evidence type="ECO:0000256" key="2">
    <source>
        <dbReference type="ARBA" id="ARBA00023128"/>
    </source>
</evidence>
<dbReference type="EMBL" id="LKCN02000007">
    <property type="protein sequence ID" value="RCI12218.1"/>
    <property type="molecule type" value="Genomic_DNA"/>
</dbReference>
<evidence type="ECO:0000256" key="4">
    <source>
        <dbReference type="ARBA" id="ARBA00035682"/>
    </source>
</evidence>
<dbReference type="STRING" id="1330021.A0A367LCQ3"/>
<feature type="compositionally biased region" description="Low complexity" evidence="5">
    <location>
        <begin position="58"/>
        <end position="82"/>
    </location>
</feature>
<keyword evidence="2" id="KW-0496">Mitochondrion</keyword>
<evidence type="ECO:0000256" key="5">
    <source>
        <dbReference type="SAM" id="MobiDB-lite"/>
    </source>
</evidence>
<dbReference type="InterPro" id="IPR013177">
    <property type="entry name" value="Ribosomal_mS38_C"/>
</dbReference>
<comment type="similarity">
    <text evidence="3">Belongs to the mitochondrion-specific ribosomal protein mS38 family.</text>
</comment>
<name>A0A367LCQ3_9HYPO</name>
<feature type="region of interest" description="Disordered" evidence="5">
    <location>
        <begin position="37"/>
        <end position="129"/>
    </location>
</feature>
<comment type="subcellular location">
    <subcellularLocation>
        <location evidence="1">Mitochondrion</location>
    </subcellularLocation>
</comment>
<dbReference type="PANTHER" id="PTHR32035">
    <property type="entry name" value="AURORA KINASE A-INTERACTING PROTEIN"/>
    <property type="match status" value="1"/>
</dbReference>
<gene>
    <name evidence="7" type="ORF">L249_1355</name>
</gene>
<protein>
    <recommendedName>
        <fullName evidence="4">Small ribosomal subunit protein mS38</fullName>
    </recommendedName>
</protein>
<dbReference type="Pfam" id="PF08213">
    <property type="entry name" value="COX24_C"/>
    <property type="match status" value="1"/>
</dbReference>
<sequence length="366" mass="40002">MLPFSVRRAVTAASLASIGLGPASALAPTASLIACKHQRRYSSSKPSRPDNDAKDGPASRSVAASPASSRSNAKAASPASSRSDGKAASPASSRSDGKAASPTSSRSDGKAGGGEKRKRKSKEAPVNKLPCVPETHHMTCADLSLSTFFSQHRPISITHPIPRSVTNEHFAAIFTPRVKNNKPITSYENNIDTLDTSMSQMTIGSHRQQEHDYKVDVRNADGSPSNIYLAIDSMSGQFSPYRLPPLPQPTTAVVEAQSPATANAAAETASVDEPQYRKYQAIFTIEETLEPDGQYRVVAHSPRIVRGTLGRSFLERLARRQLRFDESRSPGAMQALSVRRQRKLKMKKKKYKKLQKRMRILRHRKT</sequence>
<keyword evidence="8" id="KW-1185">Reference proteome</keyword>